<dbReference type="STRING" id="7167.A0A182FIE9"/>
<dbReference type="AlphaFoldDB" id="A0A182FIE9"/>
<evidence type="ECO:0000313" key="3">
    <source>
        <dbReference type="Proteomes" id="UP000069272"/>
    </source>
</evidence>
<dbReference type="InterPro" id="IPR020904">
    <property type="entry name" value="Sc_DH/Rdtase_CS"/>
</dbReference>
<dbReference type="VEuPathDB" id="VectorBase:AALB20_027411"/>
<keyword evidence="3" id="KW-1185">Reference proteome</keyword>
<dbReference type="Gene3D" id="3.40.50.720">
    <property type="entry name" value="NAD(P)-binding Rossmann-like Domain"/>
    <property type="match status" value="1"/>
</dbReference>
<accession>A0A182FIE9</accession>
<dbReference type="SUPFAM" id="SSF51735">
    <property type="entry name" value="NAD(P)-binding Rossmann-fold domains"/>
    <property type="match status" value="1"/>
</dbReference>
<evidence type="ECO:0000256" key="1">
    <source>
        <dbReference type="ARBA" id="ARBA00023002"/>
    </source>
</evidence>
<dbReference type="VEuPathDB" id="VectorBase:AALB006294"/>
<dbReference type="PANTHER" id="PTHR43313">
    <property type="entry name" value="SHORT-CHAIN DEHYDROGENASE/REDUCTASE FAMILY 9C"/>
    <property type="match status" value="1"/>
</dbReference>
<evidence type="ECO:0000313" key="2">
    <source>
        <dbReference type="EnsemblMetazoa" id="AALB006294-PA"/>
    </source>
</evidence>
<dbReference type="InterPro" id="IPR036291">
    <property type="entry name" value="NAD(P)-bd_dom_sf"/>
</dbReference>
<keyword evidence="1" id="KW-0560">Oxidoreductase</keyword>
<dbReference type="GO" id="GO:0016491">
    <property type="term" value="F:oxidoreductase activity"/>
    <property type="evidence" value="ECO:0007669"/>
    <property type="project" value="UniProtKB-KW"/>
</dbReference>
<dbReference type="Pfam" id="PF00106">
    <property type="entry name" value="adh_short"/>
    <property type="match status" value="1"/>
</dbReference>
<sequence>MAKMCLEANAAVIGTFISTNSDGYAKLCNGAHKKMIPVVMDLCDESSINAAIQTIRAILSDTTIHLYALVNNSAVMCFGEAEWLPTTLINEQLRVNLAGPLLFTGGLIDLLRRDRARLIIVSSHCSQQALPGLSVYSATKAALHGWATAIRHELDPHGVPVVEIMPGSFLLHSNICARQASFFDAMWAGMSEEQRCTYGRYFQRYRNYLEPICQPRPAQRFPAGDRLSAVLNGALFDRTPKRMYKCEPWRYWLYYTAFAWTPYSVRSWLIRRFIAMPTYQEG</sequence>
<reference evidence="2 3" key="1">
    <citation type="journal article" date="2017" name="G3 (Bethesda)">
        <title>The Physical Genome Mapping of Anopheles albimanus Corrected Scaffold Misassemblies and Identified Interarm Rearrangements in Genus Anopheles.</title>
        <authorList>
            <person name="Artemov G.N."/>
            <person name="Peery A.N."/>
            <person name="Jiang X."/>
            <person name="Tu Z."/>
            <person name="Stegniy V.N."/>
            <person name="Sharakhova M.V."/>
            <person name="Sharakhov I.V."/>
        </authorList>
    </citation>
    <scope>NUCLEOTIDE SEQUENCE [LARGE SCALE GENOMIC DNA]</scope>
    <source>
        <strain evidence="2 3">ALBI9_A</strain>
    </source>
</reference>
<name>A0A182FIE9_ANOAL</name>
<dbReference type="InterPro" id="IPR002347">
    <property type="entry name" value="SDR_fam"/>
</dbReference>
<dbReference type="Proteomes" id="UP000069272">
    <property type="component" value="Chromosome X"/>
</dbReference>
<proteinExistence type="predicted"/>
<dbReference type="PANTHER" id="PTHR43313:SF36">
    <property type="entry name" value="D-BETA-HYDROXYBUTYRATE DEHYDROGENASE, MITOCHONDRIAL"/>
    <property type="match status" value="1"/>
</dbReference>
<organism evidence="2 3">
    <name type="scientific">Anopheles albimanus</name>
    <name type="common">New world malaria mosquito</name>
    <dbReference type="NCBI Taxonomy" id="7167"/>
    <lineage>
        <taxon>Eukaryota</taxon>
        <taxon>Metazoa</taxon>
        <taxon>Ecdysozoa</taxon>
        <taxon>Arthropoda</taxon>
        <taxon>Hexapoda</taxon>
        <taxon>Insecta</taxon>
        <taxon>Pterygota</taxon>
        <taxon>Neoptera</taxon>
        <taxon>Endopterygota</taxon>
        <taxon>Diptera</taxon>
        <taxon>Nematocera</taxon>
        <taxon>Culicoidea</taxon>
        <taxon>Culicidae</taxon>
        <taxon>Anophelinae</taxon>
        <taxon>Anopheles</taxon>
    </lineage>
</organism>
<protein>
    <submittedName>
        <fullName evidence="2">Uncharacterized protein</fullName>
    </submittedName>
</protein>
<dbReference type="EnsemblMetazoa" id="AALB006294-RA">
    <property type="protein sequence ID" value="AALB006294-PA"/>
    <property type="gene ID" value="AALB006294"/>
</dbReference>
<dbReference type="GO" id="GO:0008202">
    <property type="term" value="P:steroid metabolic process"/>
    <property type="evidence" value="ECO:0007669"/>
    <property type="project" value="TreeGrafter"/>
</dbReference>
<reference evidence="2" key="2">
    <citation type="submission" date="2022-08" db="UniProtKB">
        <authorList>
            <consortium name="EnsemblMetazoa"/>
        </authorList>
    </citation>
    <scope>IDENTIFICATION</scope>
    <source>
        <strain evidence="2">STECLA/ALBI9_A</strain>
    </source>
</reference>
<dbReference type="PROSITE" id="PS00061">
    <property type="entry name" value="ADH_SHORT"/>
    <property type="match status" value="1"/>
</dbReference>